<name>A0A2J7QQZ6_9NEOP</name>
<keyword evidence="2" id="KW-1185">Reference proteome</keyword>
<protein>
    <submittedName>
        <fullName evidence="1">Uncharacterized protein</fullName>
    </submittedName>
</protein>
<accession>A0A2J7QQZ6</accession>
<gene>
    <name evidence="1" type="ORF">B7P43_G01186</name>
</gene>
<dbReference type="AlphaFoldDB" id="A0A2J7QQZ6"/>
<dbReference type="InParanoid" id="A0A2J7QQZ6"/>
<proteinExistence type="predicted"/>
<dbReference type="EMBL" id="NEVH01012081">
    <property type="protein sequence ID" value="PNF31011.1"/>
    <property type="molecule type" value="Genomic_DNA"/>
</dbReference>
<evidence type="ECO:0000313" key="1">
    <source>
        <dbReference type="EMBL" id="PNF31011.1"/>
    </source>
</evidence>
<evidence type="ECO:0000313" key="2">
    <source>
        <dbReference type="Proteomes" id="UP000235965"/>
    </source>
</evidence>
<reference evidence="1 2" key="1">
    <citation type="submission" date="2017-12" db="EMBL/GenBank/DDBJ databases">
        <title>Hemimetabolous genomes reveal molecular basis of termite eusociality.</title>
        <authorList>
            <person name="Harrison M.C."/>
            <person name="Jongepier E."/>
            <person name="Robertson H.M."/>
            <person name="Arning N."/>
            <person name="Bitard-Feildel T."/>
            <person name="Chao H."/>
            <person name="Childers C.P."/>
            <person name="Dinh H."/>
            <person name="Doddapaneni H."/>
            <person name="Dugan S."/>
            <person name="Gowin J."/>
            <person name="Greiner C."/>
            <person name="Han Y."/>
            <person name="Hu H."/>
            <person name="Hughes D.S.T."/>
            <person name="Huylmans A.-K."/>
            <person name="Kemena C."/>
            <person name="Kremer L.P.M."/>
            <person name="Lee S.L."/>
            <person name="Lopez-Ezquerra A."/>
            <person name="Mallet L."/>
            <person name="Monroy-Kuhn J.M."/>
            <person name="Moser A."/>
            <person name="Murali S.C."/>
            <person name="Muzny D.M."/>
            <person name="Otani S."/>
            <person name="Piulachs M.-D."/>
            <person name="Poelchau M."/>
            <person name="Qu J."/>
            <person name="Schaub F."/>
            <person name="Wada-Katsumata A."/>
            <person name="Worley K.C."/>
            <person name="Xie Q."/>
            <person name="Ylla G."/>
            <person name="Poulsen M."/>
            <person name="Gibbs R.A."/>
            <person name="Schal C."/>
            <person name="Richards S."/>
            <person name="Belles X."/>
            <person name="Korb J."/>
            <person name="Bornberg-Bauer E."/>
        </authorList>
    </citation>
    <scope>NUCLEOTIDE SEQUENCE [LARGE SCALE GENOMIC DNA]</scope>
    <source>
        <tissue evidence="1">Whole body</tissue>
    </source>
</reference>
<organism evidence="1 2">
    <name type="scientific">Cryptotermes secundus</name>
    <dbReference type="NCBI Taxonomy" id="105785"/>
    <lineage>
        <taxon>Eukaryota</taxon>
        <taxon>Metazoa</taxon>
        <taxon>Ecdysozoa</taxon>
        <taxon>Arthropoda</taxon>
        <taxon>Hexapoda</taxon>
        <taxon>Insecta</taxon>
        <taxon>Pterygota</taxon>
        <taxon>Neoptera</taxon>
        <taxon>Polyneoptera</taxon>
        <taxon>Dictyoptera</taxon>
        <taxon>Blattodea</taxon>
        <taxon>Blattoidea</taxon>
        <taxon>Termitoidae</taxon>
        <taxon>Kalotermitidae</taxon>
        <taxon>Cryptotermitinae</taxon>
        <taxon>Cryptotermes</taxon>
    </lineage>
</organism>
<sequence length="125" mass="14262">MDYSLGTWNVKTLNKPGAMKSVLEQIMDNRHITIMELSSHVPQISCSLLHKIVTEHLLFTKLCATWVPKQLTPEHKIKHMESALTFLQRLHDDGNEFLDQIITLPQKQSSSQCSGVTVDLPVRRN</sequence>
<dbReference type="OrthoDB" id="10017160at2759"/>
<dbReference type="Proteomes" id="UP000235965">
    <property type="component" value="Unassembled WGS sequence"/>
</dbReference>
<comment type="caution">
    <text evidence="1">The sequence shown here is derived from an EMBL/GenBank/DDBJ whole genome shotgun (WGS) entry which is preliminary data.</text>
</comment>